<feature type="compositionally biased region" description="Polar residues" evidence="1">
    <location>
        <begin position="45"/>
        <end position="54"/>
    </location>
</feature>
<dbReference type="EMBL" id="LXQA010679260">
    <property type="protein sequence ID" value="MCI65631.1"/>
    <property type="molecule type" value="Genomic_DNA"/>
</dbReference>
<comment type="caution">
    <text evidence="2">The sequence shown here is derived from an EMBL/GenBank/DDBJ whole genome shotgun (WGS) entry which is preliminary data.</text>
</comment>
<accession>A0A392TWV9</accession>
<dbReference type="Proteomes" id="UP000265520">
    <property type="component" value="Unassembled WGS sequence"/>
</dbReference>
<name>A0A392TWV9_9FABA</name>
<evidence type="ECO:0000313" key="3">
    <source>
        <dbReference type="Proteomes" id="UP000265520"/>
    </source>
</evidence>
<protein>
    <submittedName>
        <fullName evidence="2">Uncharacterized protein</fullName>
    </submittedName>
</protein>
<organism evidence="2 3">
    <name type="scientific">Trifolium medium</name>
    <dbReference type="NCBI Taxonomy" id="97028"/>
    <lineage>
        <taxon>Eukaryota</taxon>
        <taxon>Viridiplantae</taxon>
        <taxon>Streptophyta</taxon>
        <taxon>Embryophyta</taxon>
        <taxon>Tracheophyta</taxon>
        <taxon>Spermatophyta</taxon>
        <taxon>Magnoliopsida</taxon>
        <taxon>eudicotyledons</taxon>
        <taxon>Gunneridae</taxon>
        <taxon>Pentapetalae</taxon>
        <taxon>rosids</taxon>
        <taxon>fabids</taxon>
        <taxon>Fabales</taxon>
        <taxon>Fabaceae</taxon>
        <taxon>Papilionoideae</taxon>
        <taxon>50 kb inversion clade</taxon>
        <taxon>NPAAA clade</taxon>
        <taxon>Hologalegina</taxon>
        <taxon>IRL clade</taxon>
        <taxon>Trifolieae</taxon>
        <taxon>Trifolium</taxon>
    </lineage>
</organism>
<reference evidence="2 3" key="1">
    <citation type="journal article" date="2018" name="Front. Plant Sci.">
        <title>Red Clover (Trifolium pratense) and Zigzag Clover (T. medium) - A Picture of Genomic Similarities and Differences.</title>
        <authorList>
            <person name="Dluhosova J."/>
            <person name="Istvanek J."/>
            <person name="Nedelnik J."/>
            <person name="Repkova J."/>
        </authorList>
    </citation>
    <scope>NUCLEOTIDE SEQUENCE [LARGE SCALE GENOMIC DNA]</scope>
    <source>
        <strain evidence="3">cv. 10/8</strain>
        <tissue evidence="2">Leaf</tissue>
    </source>
</reference>
<sequence length="63" mass="6741">MIELVNVVVDDSGEEKGTDAPASPAISDQQDDVLEIEKEVEDNSKSSNSETNVAQPKKGPSIR</sequence>
<dbReference type="AlphaFoldDB" id="A0A392TWV9"/>
<feature type="compositionally biased region" description="Basic and acidic residues" evidence="1">
    <location>
        <begin position="35"/>
        <end position="44"/>
    </location>
</feature>
<keyword evidence="3" id="KW-1185">Reference proteome</keyword>
<feature type="region of interest" description="Disordered" evidence="1">
    <location>
        <begin position="8"/>
        <end position="63"/>
    </location>
</feature>
<feature type="non-terminal residue" evidence="2">
    <location>
        <position position="63"/>
    </location>
</feature>
<evidence type="ECO:0000256" key="1">
    <source>
        <dbReference type="SAM" id="MobiDB-lite"/>
    </source>
</evidence>
<proteinExistence type="predicted"/>
<evidence type="ECO:0000313" key="2">
    <source>
        <dbReference type="EMBL" id="MCI65631.1"/>
    </source>
</evidence>